<name>A0A1Y6BV08_9NEIS</name>
<dbReference type="PANTHER" id="PTHR47806:SF1">
    <property type="entry name" value="RIBOSOMAL PROTEIN UL3 GLUTAMINE METHYLTRANSFERASE"/>
    <property type="match status" value="1"/>
</dbReference>
<dbReference type="PIRSF" id="PIRSF037167">
    <property type="entry name" value="Mtase_YfcB_prd"/>
    <property type="match status" value="1"/>
</dbReference>
<dbReference type="InterPro" id="IPR004556">
    <property type="entry name" value="HemK-like"/>
</dbReference>
<accession>A0A1Y6BV08</accession>
<organism evidence="6 7">
    <name type="scientific">Pseudogulbenkiania subflava DSM 22618</name>
    <dbReference type="NCBI Taxonomy" id="1123014"/>
    <lineage>
        <taxon>Bacteria</taxon>
        <taxon>Pseudomonadati</taxon>
        <taxon>Pseudomonadota</taxon>
        <taxon>Betaproteobacteria</taxon>
        <taxon>Neisseriales</taxon>
        <taxon>Chromobacteriaceae</taxon>
        <taxon>Pseudogulbenkiania</taxon>
    </lineage>
</organism>
<gene>
    <name evidence="4" type="primary">prmB</name>
    <name evidence="6" type="ORF">SAMN02745746_01983</name>
</gene>
<dbReference type="AlphaFoldDB" id="A0A1Y6BV08"/>
<proteinExistence type="inferred from homology"/>
<feature type="domain" description="Methyltransferase small" evidence="5">
    <location>
        <begin position="130"/>
        <end position="213"/>
    </location>
</feature>
<evidence type="ECO:0000256" key="4">
    <source>
        <dbReference type="HAMAP-Rule" id="MF_02125"/>
    </source>
</evidence>
<dbReference type="PROSITE" id="PS00092">
    <property type="entry name" value="N6_MTASE"/>
    <property type="match status" value="1"/>
</dbReference>
<dbReference type="PANTHER" id="PTHR47806">
    <property type="entry name" value="50S RIBOSOMAL PROTEIN L3 GLUTAMINE METHYLTRANSFERASE"/>
    <property type="match status" value="1"/>
</dbReference>
<evidence type="ECO:0000313" key="7">
    <source>
        <dbReference type="Proteomes" id="UP000192920"/>
    </source>
</evidence>
<dbReference type="EC" id="2.1.1.298" evidence="4"/>
<evidence type="ECO:0000259" key="5">
    <source>
        <dbReference type="Pfam" id="PF05175"/>
    </source>
</evidence>
<dbReference type="EMBL" id="FXAG01000009">
    <property type="protein sequence ID" value="SMF22568.1"/>
    <property type="molecule type" value="Genomic_DNA"/>
</dbReference>
<keyword evidence="7" id="KW-1185">Reference proteome</keyword>
<keyword evidence="6" id="KW-0687">Ribonucleoprotein</keyword>
<dbReference type="GO" id="GO:0005840">
    <property type="term" value="C:ribosome"/>
    <property type="evidence" value="ECO:0007669"/>
    <property type="project" value="UniProtKB-KW"/>
</dbReference>
<dbReference type="NCBIfam" id="TIGR00536">
    <property type="entry name" value="hemK_fam"/>
    <property type="match status" value="1"/>
</dbReference>
<evidence type="ECO:0000256" key="1">
    <source>
        <dbReference type="ARBA" id="ARBA00022603"/>
    </source>
</evidence>
<keyword evidence="2 4" id="KW-0808">Transferase</keyword>
<dbReference type="STRING" id="1123014.SAMN02745746_01983"/>
<dbReference type="SUPFAM" id="SSF53335">
    <property type="entry name" value="S-adenosyl-L-methionine-dependent methyltransferases"/>
    <property type="match status" value="1"/>
</dbReference>
<dbReference type="Gene3D" id="3.40.50.150">
    <property type="entry name" value="Vaccinia Virus protein VP39"/>
    <property type="match status" value="1"/>
</dbReference>
<protein>
    <recommendedName>
        <fullName evidence="4">Ribosomal protein uL3 glutamine methyltransferase</fullName>
        <shortName evidence="4">uL3 MTase</shortName>
        <ecNumber evidence="4">2.1.1.298</ecNumber>
    </recommendedName>
    <alternativeName>
        <fullName evidence="4">N5-glutamine methyltransferase PrmB</fullName>
    </alternativeName>
</protein>
<dbReference type="InterPro" id="IPR007848">
    <property type="entry name" value="Small_mtfrase_dom"/>
</dbReference>
<dbReference type="GO" id="GO:0005829">
    <property type="term" value="C:cytosol"/>
    <property type="evidence" value="ECO:0007669"/>
    <property type="project" value="TreeGrafter"/>
</dbReference>
<evidence type="ECO:0000313" key="6">
    <source>
        <dbReference type="EMBL" id="SMF22568.1"/>
    </source>
</evidence>
<reference evidence="7" key="1">
    <citation type="submission" date="2017-04" db="EMBL/GenBank/DDBJ databases">
        <authorList>
            <person name="Varghese N."/>
            <person name="Submissions S."/>
        </authorList>
    </citation>
    <scope>NUCLEOTIDE SEQUENCE [LARGE SCALE GENOMIC DNA]</scope>
    <source>
        <strain evidence="7">DSM 22618</strain>
    </source>
</reference>
<dbReference type="InterPro" id="IPR002052">
    <property type="entry name" value="DNA_methylase_N6_adenine_CS"/>
</dbReference>
<keyword evidence="6" id="KW-0689">Ribosomal protein</keyword>
<dbReference type="NCBIfam" id="TIGR03533">
    <property type="entry name" value="L3_gln_methyl"/>
    <property type="match status" value="1"/>
</dbReference>
<dbReference type="GO" id="GO:0003676">
    <property type="term" value="F:nucleic acid binding"/>
    <property type="evidence" value="ECO:0007669"/>
    <property type="project" value="InterPro"/>
</dbReference>
<dbReference type="FunFam" id="3.40.50.150:FF:000042">
    <property type="entry name" value="50S ribosomal protein L3 glutamine methyltransferase"/>
    <property type="match status" value="1"/>
</dbReference>
<dbReference type="Pfam" id="PF05175">
    <property type="entry name" value="MTS"/>
    <property type="match status" value="1"/>
</dbReference>
<dbReference type="HAMAP" id="MF_02125">
    <property type="entry name" value="L3_methyltr_PrmB"/>
    <property type="match status" value="1"/>
</dbReference>
<evidence type="ECO:0000256" key="3">
    <source>
        <dbReference type="ARBA" id="ARBA00022691"/>
    </source>
</evidence>
<dbReference type="Proteomes" id="UP000192920">
    <property type="component" value="Unassembled WGS sequence"/>
</dbReference>
<keyword evidence="3 4" id="KW-0949">S-adenosyl-L-methionine</keyword>
<dbReference type="CDD" id="cd02440">
    <property type="entry name" value="AdoMet_MTases"/>
    <property type="match status" value="1"/>
</dbReference>
<dbReference type="GO" id="GO:0032259">
    <property type="term" value="P:methylation"/>
    <property type="evidence" value="ECO:0007669"/>
    <property type="project" value="UniProtKB-KW"/>
</dbReference>
<dbReference type="GO" id="GO:0036009">
    <property type="term" value="F:protein-glutamine N-methyltransferase activity"/>
    <property type="evidence" value="ECO:0007669"/>
    <property type="project" value="UniProtKB-UniRule"/>
</dbReference>
<evidence type="ECO:0000256" key="2">
    <source>
        <dbReference type="ARBA" id="ARBA00022679"/>
    </source>
</evidence>
<dbReference type="InterPro" id="IPR029063">
    <property type="entry name" value="SAM-dependent_MTases_sf"/>
</dbReference>
<comment type="similarity">
    <text evidence="4">Belongs to the protein N5-glutamine methyltransferase family. PrmB subfamily.</text>
</comment>
<keyword evidence="1 4" id="KW-0489">Methyltransferase</keyword>
<comment type="function">
    <text evidence="4">Methylates ribosomal protein uL3 on a specific glutamine residue.</text>
</comment>
<comment type="catalytic activity">
    <reaction evidence="4">
        <text>L-glutaminyl-[ribosomal protein uL3] + S-adenosyl-L-methionine = N(5)-methyl-L-glutaminyl-[ribosomal protein uL3] + S-adenosyl-L-homocysteine + H(+)</text>
        <dbReference type="Rhea" id="RHEA:45020"/>
        <dbReference type="Rhea" id="RHEA-COMP:11063"/>
        <dbReference type="Rhea" id="RHEA-COMP:11064"/>
        <dbReference type="ChEBI" id="CHEBI:15378"/>
        <dbReference type="ChEBI" id="CHEBI:30011"/>
        <dbReference type="ChEBI" id="CHEBI:57856"/>
        <dbReference type="ChEBI" id="CHEBI:59789"/>
        <dbReference type="ChEBI" id="CHEBI:61891"/>
        <dbReference type="EC" id="2.1.1.298"/>
    </reaction>
</comment>
<dbReference type="InterPro" id="IPR017127">
    <property type="entry name" value="Ribosome_uL3_MTase"/>
</dbReference>
<dbReference type="RefSeq" id="WP_085276249.1">
    <property type="nucleotide sequence ID" value="NZ_FXAG01000009.1"/>
</dbReference>
<sequence length="300" mass="33897">MYAQAATVMTTVRDLLRFAVSRFNDAGLSYGHGTDNAYDEAAYLVLSTLKLPLDQLEPFLDAKLLPTEIQDVIDIIERRAEERIPAAYLTHEAWQGEFSFYVDERVIVPRSFIFELLGEQLAPWIEHPELVHRALDLCTGSGCLAIQLAHHYPDAEIDAVDISLDALEVASINVQRYDLEDRIQLIHTDLFQGLEEKYDLIISNPPYVDEESVDELPPEYLHEPELALGSGRDGLDATREILRRAPEFLSEHGVLLVEIGHNRDVLEAAFPQLPFMWMETSGGDGFVFLLTHDDLVNNPI</sequence>